<evidence type="ECO:0000313" key="4">
    <source>
        <dbReference type="Proteomes" id="UP000000607"/>
    </source>
</evidence>
<name>Q65UC7_MANSM</name>
<dbReference type="Gene3D" id="1.10.150.320">
    <property type="entry name" value="Photosystem II 12 kDa extrinsic protein"/>
    <property type="match status" value="1"/>
</dbReference>
<dbReference type="GO" id="GO:0015627">
    <property type="term" value="C:type II protein secretion system complex"/>
    <property type="evidence" value="ECO:0007669"/>
    <property type="project" value="TreeGrafter"/>
</dbReference>
<dbReference type="GO" id="GO:0015628">
    <property type="term" value="P:protein secretion by the type II secretion system"/>
    <property type="evidence" value="ECO:0007669"/>
    <property type="project" value="TreeGrafter"/>
</dbReference>
<dbReference type="GO" id="GO:0006281">
    <property type="term" value="P:DNA repair"/>
    <property type="evidence" value="ECO:0007669"/>
    <property type="project" value="InterPro"/>
</dbReference>
<protein>
    <submittedName>
        <fullName evidence="3">ComEA protein</fullName>
    </submittedName>
</protein>
<dbReference type="KEGG" id="msu:MS0826"/>
<reference evidence="3 4" key="1">
    <citation type="journal article" date="2004" name="Nat. Biotechnol.">
        <title>The genome sequence of the capnophilic rumen bacterium Mannheimia succiniciproducens.</title>
        <authorList>
            <person name="Hong S.H."/>
            <person name="Kim J.S."/>
            <person name="Lee S.Y."/>
            <person name="In Y.H."/>
            <person name="Choi S.S."/>
            <person name="Rih J.-K."/>
            <person name="Kim C.H."/>
            <person name="Jeong H."/>
            <person name="Hur C.G."/>
            <person name="Kim J.J."/>
        </authorList>
    </citation>
    <scope>NUCLEOTIDE SEQUENCE [LARGE SCALE GENOMIC DNA]</scope>
    <source>
        <strain evidence="4">KCTC 0769BP / MBEL55E</strain>
    </source>
</reference>
<evidence type="ECO:0000256" key="1">
    <source>
        <dbReference type="SAM" id="MobiDB-lite"/>
    </source>
</evidence>
<feature type="domain" description="Helix-hairpin-helix DNA-binding motif class 1" evidence="2">
    <location>
        <begin position="59"/>
        <end position="78"/>
    </location>
</feature>
<dbReference type="NCBIfam" id="TIGR00426">
    <property type="entry name" value="competence protein ComEA helix-hairpin-helix repeat region"/>
    <property type="match status" value="1"/>
</dbReference>
<dbReference type="Proteomes" id="UP000000607">
    <property type="component" value="Chromosome"/>
</dbReference>
<proteinExistence type="predicted"/>
<dbReference type="InterPro" id="IPR010994">
    <property type="entry name" value="RuvA_2-like"/>
</dbReference>
<dbReference type="InterPro" id="IPR051675">
    <property type="entry name" value="Endo/Exo/Phosphatase_dom_1"/>
</dbReference>
<gene>
    <name evidence="3" type="primary">comEA</name>
    <name evidence="3" type="ordered locus">MS0826</name>
</gene>
<organism evidence="3 4">
    <name type="scientific">Mannheimia succiniciproducens (strain KCTC 0769BP / MBEL55E)</name>
    <dbReference type="NCBI Taxonomy" id="221988"/>
    <lineage>
        <taxon>Bacteria</taxon>
        <taxon>Pseudomonadati</taxon>
        <taxon>Pseudomonadota</taxon>
        <taxon>Gammaproteobacteria</taxon>
        <taxon>Pasteurellales</taxon>
        <taxon>Pasteurellaceae</taxon>
        <taxon>Basfia</taxon>
    </lineage>
</organism>
<dbReference type="PANTHER" id="PTHR21180:SF32">
    <property type="entry name" value="ENDONUCLEASE_EXONUCLEASE_PHOSPHATASE FAMILY DOMAIN-CONTAINING PROTEIN 1"/>
    <property type="match status" value="1"/>
</dbReference>
<accession>Q65UC7</accession>
<dbReference type="eggNOG" id="COG1555">
    <property type="taxonomic scope" value="Bacteria"/>
</dbReference>
<dbReference type="STRING" id="221988.MS0826"/>
<keyword evidence="4" id="KW-1185">Reference proteome</keyword>
<feature type="domain" description="Helix-hairpin-helix DNA-binding motif class 1" evidence="2">
    <location>
        <begin position="89"/>
        <end position="108"/>
    </location>
</feature>
<dbReference type="InterPro" id="IPR004509">
    <property type="entry name" value="Competence_ComEA_HhH"/>
</dbReference>
<dbReference type="AlphaFoldDB" id="Q65UC7"/>
<dbReference type="GO" id="GO:0003677">
    <property type="term" value="F:DNA binding"/>
    <property type="evidence" value="ECO:0007669"/>
    <property type="project" value="InterPro"/>
</dbReference>
<evidence type="ECO:0000313" key="3">
    <source>
        <dbReference type="EMBL" id="AAU37433.1"/>
    </source>
</evidence>
<dbReference type="PANTHER" id="PTHR21180">
    <property type="entry name" value="ENDONUCLEASE/EXONUCLEASE/PHOSPHATASE FAMILY DOMAIN-CONTAINING PROTEIN 1"/>
    <property type="match status" value="1"/>
</dbReference>
<dbReference type="SMART" id="SM00278">
    <property type="entry name" value="HhH1"/>
    <property type="match status" value="2"/>
</dbReference>
<dbReference type="InterPro" id="IPR003583">
    <property type="entry name" value="Hlx-hairpin-Hlx_DNA-bd_motif"/>
</dbReference>
<dbReference type="EMBL" id="AE016827">
    <property type="protein sequence ID" value="AAU37433.1"/>
    <property type="molecule type" value="Genomic_DNA"/>
</dbReference>
<dbReference type="Pfam" id="PF12836">
    <property type="entry name" value="HHH_3"/>
    <property type="match status" value="1"/>
</dbReference>
<dbReference type="HOGENOM" id="CLU_052011_3_4_6"/>
<evidence type="ECO:0000259" key="2">
    <source>
        <dbReference type="SMART" id="SM00278"/>
    </source>
</evidence>
<dbReference type="SUPFAM" id="SSF47781">
    <property type="entry name" value="RuvA domain 2-like"/>
    <property type="match status" value="1"/>
</dbReference>
<sequence length="111" mass="11993">MKEKTKSTKNQLSESAKERMETAKNSVTSTKDKAASMKPTVKNALNSSSKVNINTADAKTLQSLTGIGEVKAKAIVDYRKKVGKIKNASELSNIDGIGDATIEKITPYLNF</sequence>
<feature type="region of interest" description="Disordered" evidence="1">
    <location>
        <begin position="1"/>
        <end position="43"/>
    </location>
</feature>